<evidence type="ECO:0000256" key="2">
    <source>
        <dbReference type="ARBA" id="ARBA00022692"/>
    </source>
</evidence>
<dbReference type="AlphaFoldDB" id="A0AAD8GCB5"/>
<feature type="compositionally biased region" description="Low complexity" evidence="7">
    <location>
        <begin position="90"/>
        <end position="116"/>
    </location>
</feature>
<comment type="subcellular location">
    <subcellularLocation>
        <location evidence="1">Endoplasmic reticulum membrane</location>
        <topology evidence="1">Single-pass membrane protein</topology>
    </subcellularLocation>
</comment>
<evidence type="ECO:0000256" key="7">
    <source>
        <dbReference type="SAM" id="MobiDB-lite"/>
    </source>
</evidence>
<evidence type="ECO:0000256" key="5">
    <source>
        <dbReference type="ARBA" id="ARBA00023136"/>
    </source>
</evidence>
<proteinExistence type="predicted"/>
<evidence type="ECO:0000256" key="1">
    <source>
        <dbReference type="ARBA" id="ARBA00004389"/>
    </source>
</evidence>
<accession>A0AAD8GCB5</accession>
<feature type="transmembrane region" description="Helical" evidence="8">
    <location>
        <begin position="9"/>
        <end position="31"/>
    </location>
</feature>
<evidence type="ECO:0000256" key="8">
    <source>
        <dbReference type="SAM" id="Phobius"/>
    </source>
</evidence>
<feature type="compositionally biased region" description="Polar residues" evidence="7">
    <location>
        <begin position="146"/>
        <end position="158"/>
    </location>
</feature>
<feature type="region of interest" description="Disordered" evidence="7">
    <location>
        <begin position="172"/>
        <end position="227"/>
    </location>
</feature>
<dbReference type="GO" id="GO:0005789">
    <property type="term" value="C:endoplasmic reticulum membrane"/>
    <property type="evidence" value="ECO:0007669"/>
    <property type="project" value="UniProtKB-SubCell"/>
</dbReference>
<keyword evidence="5 8" id="KW-0472">Membrane</keyword>
<keyword evidence="11" id="KW-1185">Reference proteome</keyword>
<dbReference type="Pfam" id="PF05104">
    <property type="entry name" value="Rib_recp_KP_reg"/>
    <property type="match status" value="1"/>
</dbReference>
<evidence type="ECO:0000256" key="6">
    <source>
        <dbReference type="SAM" id="Coils"/>
    </source>
</evidence>
<feature type="coiled-coil region" evidence="6">
    <location>
        <begin position="276"/>
        <end position="654"/>
    </location>
</feature>
<evidence type="ECO:0000313" key="11">
    <source>
        <dbReference type="Proteomes" id="UP001230051"/>
    </source>
</evidence>
<gene>
    <name evidence="10" type="primary">Rrbp1</name>
    <name evidence="10" type="ORF">AOXY_G6564</name>
</gene>
<evidence type="ECO:0000256" key="3">
    <source>
        <dbReference type="ARBA" id="ARBA00022824"/>
    </source>
</evidence>
<feature type="region of interest" description="Disordered" evidence="7">
    <location>
        <begin position="854"/>
        <end position="896"/>
    </location>
</feature>
<feature type="compositionally biased region" description="Basic and acidic residues" evidence="7">
    <location>
        <begin position="41"/>
        <end position="56"/>
    </location>
</feature>
<organism evidence="10 11">
    <name type="scientific">Acipenser oxyrinchus oxyrinchus</name>
    <dbReference type="NCBI Taxonomy" id="40147"/>
    <lineage>
        <taxon>Eukaryota</taxon>
        <taxon>Metazoa</taxon>
        <taxon>Chordata</taxon>
        <taxon>Craniata</taxon>
        <taxon>Vertebrata</taxon>
        <taxon>Euteleostomi</taxon>
        <taxon>Actinopterygii</taxon>
        <taxon>Chondrostei</taxon>
        <taxon>Acipenseriformes</taxon>
        <taxon>Acipenseridae</taxon>
        <taxon>Acipenser</taxon>
    </lineage>
</organism>
<dbReference type="GO" id="GO:0015031">
    <property type="term" value="P:protein transport"/>
    <property type="evidence" value="ECO:0007669"/>
    <property type="project" value="InterPro"/>
</dbReference>
<dbReference type="Proteomes" id="UP001230051">
    <property type="component" value="Unassembled WGS sequence"/>
</dbReference>
<evidence type="ECO:0000259" key="9">
    <source>
        <dbReference type="Pfam" id="PF05104"/>
    </source>
</evidence>
<dbReference type="Gene3D" id="1.10.287.1490">
    <property type="match status" value="1"/>
</dbReference>
<feature type="compositionally biased region" description="Basic and acidic residues" evidence="7">
    <location>
        <begin position="875"/>
        <end position="885"/>
    </location>
</feature>
<keyword evidence="2 8" id="KW-0812">Transmembrane</keyword>
<feature type="compositionally biased region" description="Basic and acidic residues" evidence="7">
    <location>
        <begin position="63"/>
        <end position="79"/>
    </location>
</feature>
<dbReference type="PANTHER" id="PTHR18939">
    <property type="entry name" value="RIBOSOME BINDING PROTEIN-1"/>
    <property type="match status" value="1"/>
</dbReference>
<keyword evidence="4 8" id="KW-1133">Transmembrane helix</keyword>
<dbReference type="PANTHER" id="PTHR18939:SF4">
    <property type="entry name" value="RIBOSOME-BINDING PROTEIN 1"/>
    <property type="match status" value="1"/>
</dbReference>
<dbReference type="InterPro" id="IPR040248">
    <property type="entry name" value="RRBP1"/>
</dbReference>
<feature type="compositionally biased region" description="Basic and acidic residues" evidence="7">
    <location>
        <begin position="186"/>
        <end position="205"/>
    </location>
</feature>
<dbReference type="InterPro" id="IPR007794">
    <property type="entry name" value="Rib_rcpt_KP"/>
</dbReference>
<feature type="domain" description="Ribosome receptor lysine/proline rich" evidence="9">
    <location>
        <begin position="33"/>
        <end position="157"/>
    </location>
</feature>
<evidence type="ECO:0000256" key="4">
    <source>
        <dbReference type="ARBA" id="ARBA00022989"/>
    </source>
</evidence>
<evidence type="ECO:0000313" key="10">
    <source>
        <dbReference type="EMBL" id="KAK1171680.1"/>
    </source>
</evidence>
<protein>
    <submittedName>
        <fullName evidence="10">Ribosome-binding protein 1-like</fullName>
    </submittedName>
</protein>
<feature type="region of interest" description="Disordered" evidence="7">
    <location>
        <begin position="910"/>
        <end position="939"/>
    </location>
</feature>
<keyword evidence="6" id="KW-0175">Coiled coil</keyword>
<sequence length="939" mass="105126">MDIYDPQTLGFMVFGGFMVISAIGIVLVSTFSMKETSYEEALAKQRKEQEKHQPKSEKKKKEKLPEKGKAKKKKEDKPNGKIPESEPAQETVSESEPEVTTIVPEPAVPEVPADAPRQALQEPPAPSPRDKKKKEKKVAKVEPAPSVQSHQAPVSKSASMLEAVIKEVPVMAVPPVEAPQSAPVEPAKRREAAASHDDAKQEGASKKKSVAKKKAEPIPADSLDGPLYLPYKTLVSTMSNMVFSEGEAQRLIEILTDKTGIVQDTWHTATQKGDPVTALKRQLEEKEKQLSAEQEDAAAARNKLRELTKELTAEKTKVFSVESKLKEQLGAQEQEITAVQARMQASYQDHVTETQQLQTKIRTLQEQLENGPNAQLARLQQENSILRDALNQATSQTESKQNAELAKLRQECTKLTKDLSDQSEALQQDEQQRKALEAKVAAFEKQISQLQSTQQDNESTLQKRLDEVSEELRKTECNKTSLLSDLEKAKKELENLTELQAKVSSGEAELKSKWEEVESLKAQLTEANAEKVQLDERIRSIETLLEAGQSKESEKDQELQLARAAETEQLQNSLKERDARVSLLEKEILQLKETVEQQANKNNDLREKNWKAMEALSSAEKLCEKKLGATKTAKDNAQQQLSALQKEMRETLQALFPEISVATDQTNWLKEFKQKAQEEVRQQTTITTESPELALKLKEAEESQNTLQAECDQYRSVLAETEGMLKDLQKSVEEEELVWKAKLAESEEEHKKALGRVQGLEEAMEKLKLECQSTEQLKEQVSLLEAQLENQLEAAHSECQNYSEEVSLLRVLLSESQSQLEIAKSEVQKQSEELALVRQHLSEMMNHVQDGEAVGSQTDQTELEPNKFKSQLEQTVEKLDHEPTPRQKPAAGEFDQTFVSDLQAELVLPRAAGDSVTSDSEDVAQLKDQDGESKEGTSV</sequence>
<dbReference type="EMBL" id="JAGXEW010000005">
    <property type="protein sequence ID" value="KAK1171680.1"/>
    <property type="molecule type" value="Genomic_DNA"/>
</dbReference>
<feature type="coiled-coil region" evidence="6">
    <location>
        <begin position="697"/>
        <end position="840"/>
    </location>
</feature>
<feature type="region of interest" description="Disordered" evidence="7">
    <location>
        <begin position="37"/>
        <end position="158"/>
    </location>
</feature>
<feature type="compositionally biased region" description="Basic and acidic residues" evidence="7">
    <location>
        <begin position="924"/>
        <end position="939"/>
    </location>
</feature>
<name>A0AAD8GCB5_ACIOX</name>
<reference evidence="10" key="1">
    <citation type="submission" date="2022-02" db="EMBL/GenBank/DDBJ databases">
        <title>Atlantic sturgeon de novo genome assembly.</title>
        <authorList>
            <person name="Stock M."/>
            <person name="Klopp C."/>
            <person name="Guiguen Y."/>
            <person name="Cabau C."/>
            <person name="Parinello H."/>
            <person name="Santidrian Yebra-Pimentel E."/>
            <person name="Kuhl H."/>
            <person name="Dirks R.P."/>
            <person name="Guessner J."/>
            <person name="Wuertz S."/>
            <person name="Du K."/>
            <person name="Schartl M."/>
        </authorList>
    </citation>
    <scope>NUCLEOTIDE SEQUENCE</scope>
    <source>
        <strain evidence="10">STURGEONOMICS-FGT-2020</strain>
        <tissue evidence="10">Whole blood</tissue>
    </source>
</reference>
<keyword evidence="3" id="KW-0256">Endoplasmic reticulum</keyword>
<comment type="caution">
    <text evidence="10">The sequence shown here is derived from an EMBL/GenBank/DDBJ whole genome shotgun (WGS) entry which is preliminary data.</text>
</comment>